<dbReference type="PANTHER" id="PTHR37984">
    <property type="entry name" value="PROTEIN CBG26694"/>
    <property type="match status" value="1"/>
</dbReference>
<evidence type="ECO:0000313" key="4">
    <source>
        <dbReference type="Proteomes" id="UP001152622"/>
    </source>
</evidence>
<dbReference type="FunFam" id="1.10.340.70:FF:000001">
    <property type="entry name" value="Retrovirus-related Pol polyprotein from transposon gypsy-like Protein"/>
    <property type="match status" value="1"/>
</dbReference>
<organism evidence="3 4">
    <name type="scientific">Synaphobranchus kaupii</name>
    <name type="common">Kaup's arrowtooth eel</name>
    <dbReference type="NCBI Taxonomy" id="118154"/>
    <lineage>
        <taxon>Eukaryota</taxon>
        <taxon>Metazoa</taxon>
        <taxon>Chordata</taxon>
        <taxon>Craniata</taxon>
        <taxon>Vertebrata</taxon>
        <taxon>Euteleostomi</taxon>
        <taxon>Actinopterygii</taxon>
        <taxon>Neopterygii</taxon>
        <taxon>Teleostei</taxon>
        <taxon>Anguilliformes</taxon>
        <taxon>Synaphobranchidae</taxon>
        <taxon>Synaphobranchus</taxon>
    </lineage>
</organism>
<dbReference type="InterPro" id="IPR050951">
    <property type="entry name" value="Retrovirus_Pol_polyprotein"/>
</dbReference>
<protein>
    <recommendedName>
        <fullName evidence="1">Gypsy retrotransposon integrase-like protein 1</fullName>
    </recommendedName>
</protein>
<dbReference type="OrthoDB" id="8947436at2759"/>
<dbReference type="InterPro" id="IPR012337">
    <property type="entry name" value="RNaseH-like_sf"/>
</dbReference>
<dbReference type="Gene3D" id="1.10.340.70">
    <property type="match status" value="1"/>
</dbReference>
<reference evidence="3" key="1">
    <citation type="journal article" date="2023" name="Science">
        <title>Genome structures resolve the early diversification of teleost fishes.</title>
        <authorList>
            <person name="Parey E."/>
            <person name="Louis A."/>
            <person name="Montfort J."/>
            <person name="Bouchez O."/>
            <person name="Roques C."/>
            <person name="Iampietro C."/>
            <person name="Lluch J."/>
            <person name="Castinel A."/>
            <person name="Donnadieu C."/>
            <person name="Desvignes T."/>
            <person name="Floi Bucao C."/>
            <person name="Jouanno E."/>
            <person name="Wen M."/>
            <person name="Mejri S."/>
            <person name="Dirks R."/>
            <person name="Jansen H."/>
            <person name="Henkel C."/>
            <person name="Chen W.J."/>
            <person name="Zahm M."/>
            <person name="Cabau C."/>
            <person name="Klopp C."/>
            <person name="Thompson A.W."/>
            <person name="Robinson-Rechavi M."/>
            <person name="Braasch I."/>
            <person name="Lecointre G."/>
            <person name="Bobe J."/>
            <person name="Postlethwait J.H."/>
            <person name="Berthelot C."/>
            <person name="Roest Crollius H."/>
            <person name="Guiguen Y."/>
        </authorList>
    </citation>
    <scope>NUCLEOTIDE SEQUENCE</scope>
    <source>
        <strain evidence="3">WJC10195</strain>
    </source>
</reference>
<proteinExistence type="predicted"/>
<dbReference type="EMBL" id="JAINUF010000007">
    <property type="protein sequence ID" value="KAJ8353499.1"/>
    <property type="molecule type" value="Genomic_DNA"/>
</dbReference>
<dbReference type="AlphaFoldDB" id="A0A9Q1F8N5"/>
<feature type="domain" description="Integrase catalytic" evidence="2">
    <location>
        <begin position="171"/>
        <end position="289"/>
    </location>
</feature>
<gene>
    <name evidence="3" type="ORF">SKAU_G00210660</name>
</gene>
<evidence type="ECO:0000256" key="1">
    <source>
        <dbReference type="ARBA" id="ARBA00039658"/>
    </source>
</evidence>
<dbReference type="InterPro" id="IPR001584">
    <property type="entry name" value="Integrase_cat-core"/>
</dbReference>
<dbReference type="Pfam" id="PF17921">
    <property type="entry name" value="Integrase_H2C2"/>
    <property type="match status" value="1"/>
</dbReference>
<dbReference type="PROSITE" id="PS50994">
    <property type="entry name" value="INTEGRASE"/>
    <property type="match status" value="1"/>
</dbReference>
<dbReference type="Gene3D" id="3.30.420.10">
    <property type="entry name" value="Ribonuclease H-like superfamily/Ribonuclease H"/>
    <property type="match status" value="1"/>
</dbReference>
<evidence type="ECO:0000259" key="2">
    <source>
        <dbReference type="PROSITE" id="PS50994"/>
    </source>
</evidence>
<keyword evidence="4" id="KW-1185">Reference proteome</keyword>
<dbReference type="Pfam" id="PF00665">
    <property type="entry name" value="rve"/>
    <property type="match status" value="1"/>
</dbReference>
<name>A0A9Q1F8N5_SYNKA</name>
<dbReference type="SUPFAM" id="SSF53098">
    <property type="entry name" value="Ribonuclease H-like"/>
    <property type="match status" value="1"/>
</dbReference>
<sequence length="289" mass="33242">MARTKQAMIGPTPWQKREYLRVNHGSSRSLDNSSVTIGTSELRNTQREADTPPFPQPQLSGDLINDAYFQVLWKQKERLSLRDGLLTFKGTNDQHCRWVVSRQWRITMMQHAHDEPCAGHRGEQSTISMLRQVAYWPKMWTDVKDYVNSCPTCCKFQPVLPRHRAPLQSTPTTQPWSHIQTDWIGPITRSSRGNQYALTVTDMFTEWVECLPAPRDTAESTTGLLMNHVSTRWGLPQSVNSDRGTHFTSTIMEQVWKTLGVKRQLHVAYRPQSSGQVERAHQTVINMQK</sequence>
<dbReference type="PANTHER" id="PTHR37984:SF12">
    <property type="entry name" value="RIBONUCLEASE H"/>
    <property type="match status" value="1"/>
</dbReference>
<dbReference type="InterPro" id="IPR036397">
    <property type="entry name" value="RNaseH_sf"/>
</dbReference>
<dbReference type="Proteomes" id="UP001152622">
    <property type="component" value="Chromosome 7"/>
</dbReference>
<accession>A0A9Q1F8N5</accession>
<evidence type="ECO:0000313" key="3">
    <source>
        <dbReference type="EMBL" id="KAJ8353499.1"/>
    </source>
</evidence>
<comment type="caution">
    <text evidence="3">The sequence shown here is derived from an EMBL/GenBank/DDBJ whole genome shotgun (WGS) entry which is preliminary data.</text>
</comment>
<dbReference type="GO" id="GO:0015074">
    <property type="term" value="P:DNA integration"/>
    <property type="evidence" value="ECO:0007669"/>
    <property type="project" value="InterPro"/>
</dbReference>
<dbReference type="InterPro" id="IPR041588">
    <property type="entry name" value="Integrase_H2C2"/>
</dbReference>
<dbReference type="GO" id="GO:0003676">
    <property type="term" value="F:nucleic acid binding"/>
    <property type="evidence" value="ECO:0007669"/>
    <property type="project" value="InterPro"/>
</dbReference>